<sequence>MVKVGDKVTTKFRPHDWGTVTKVGGLPEHPNVDIQYPDGTLETGVPSAAIDEHAPIDQKNLQTKFL</sequence>
<dbReference type="RefSeq" id="WP_309205144.1">
    <property type="nucleotide sequence ID" value="NZ_CP133586.1"/>
</dbReference>
<reference evidence="1 2" key="1">
    <citation type="submission" date="2023-08" db="EMBL/GenBank/DDBJ databases">
        <title>Complete Genome and Methylome dissection of Serratia fonticola NEB369.</title>
        <authorList>
            <person name="Fomenkov A."/>
            <person name="Roberts R.D."/>
        </authorList>
    </citation>
    <scope>NUCLEOTIDE SEQUENCE [LARGE SCALE GENOMIC DNA]</scope>
    <source>
        <strain evidence="1 2">NEB369</strain>
    </source>
</reference>
<accession>A0ABY9PMK9</accession>
<evidence type="ECO:0008006" key="3">
    <source>
        <dbReference type="Google" id="ProtNLM"/>
    </source>
</evidence>
<dbReference type="EMBL" id="CP133586">
    <property type="protein sequence ID" value="WMT13381.1"/>
    <property type="molecule type" value="Genomic_DNA"/>
</dbReference>
<evidence type="ECO:0000313" key="1">
    <source>
        <dbReference type="EMBL" id="WMT13381.1"/>
    </source>
</evidence>
<evidence type="ECO:0000313" key="2">
    <source>
        <dbReference type="Proteomes" id="UP001235341"/>
    </source>
</evidence>
<protein>
    <recommendedName>
        <fullName evidence="3">Hypervirulence associated protein TUDOR domain-containing protein</fullName>
    </recommendedName>
</protein>
<gene>
    <name evidence="1" type="ORF">RFB13_19385</name>
</gene>
<organism evidence="1 2">
    <name type="scientific">Serratia fonticola</name>
    <dbReference type="NCBI Taxonomy" id="47917"/>
    <lineage>
        <taxon>Bacteria</taxon>
        <taxon>Pseudomonadati</taxon>
        <taxon>Pseudomonadota</taxon>
        <taxon>Gammaproteobacteria</taxon>
        <taxon>Enterobacterales</taxon>
        <taxon>Yersiniaceae</taxon>
        <taxon>Serratia</taxon>
    </lineage>
</organism>
<proteinExistence type="predicted"/>
<dbReference type="Proteomes" id="UP001235341">
    <property type="component" value="Chromosome"/>
</dbReference>
<name>A0ABY9PMK9_SERFO</name>
<keyword evidence="2" id="KW-1185">Reference proteome</keyword>